<name>A0AAD6XV90_9AGAR</name>
<comment type="caution">
    <text evidence="1">The sequence shown here is derived from an EMBL/GenBank/DDBJ whole genome shotgun (WGS) entry which is preliminary data.</text>
</comment>
<protein>
    <submittedName>
        <fullName evidence="1">Uncharacterized protein</fullName>
    </submittedName>
</protein>
<evidence type="ECO:0000313" key="2">
    <source>
        <dbReference type="Proteomes" id="UP001219525"/>
    </source>
</evidence>
<accession>A0AAD6XV90</accession>
<dbReference type="EMBL" id="JARJCW010000205">
    <property type="protein sequence ID" value="KAJ7186314.1"/>
    <property type="molecule type" value="Genomic_DNA"/>
</dbReference>
<dbReference type="AlphaFoldDB" id="A0AAD6XV90"/>
<proteinExistence type="predicted"/>
<sequence>MSIKKRSEKTKSAWSVSDLTCQINLYRMSEFQFGRGSLVALAVMFTCDFGWQFGSSEASNEVICARKKSSNAQAQGIAAARESALVVGAAQCHSEVPLRELENGLREAKGTYHCKFLYRLGWMFQPEALNALAKRPNVGILVILRLVTLSMLGGGGGGRGGNGPDSMRMVHYKLPALTCIKLNNGWVGCGGMGGSGPRPILGAEIGAGEGGRGGDCGSGTRDIENNSCMPGTNFRNAQNIVKR</sequence>
<evidence type="ECO:0000313" key="1">
    <source>
        <dbReference type="EMBL" id="KAJ7186314.1"/>
    </source>
</evidence>
<organism evidence="1 2">
    <name type="scientific">Mycena pura</name>
    <dbReference type="NCBI Taxonomy" id="153505"/>
    <lineage>
        <taxon>Eukaryota</taxon>
        <taxon>Fungi</taxon>
        <taxon>Dikarya</taxon>
        <taxon>Basidiomycota</taxon>
        <taxon>Agaricomycotina</taxon>
        <taxon>Agaricomycetes</taxon>
        <taxon>Agaricomycetidae</taxon>
        <taxon>Agaricales</taxon>
        <taxon>Marasmiineae</taxon>
        <taxon>Mycenaceae</taxon>
        <taxon>Mycena</taxon>
    </lineage>
</organism>
<gene>
    <name evidence="1" type="ORF">GGX14DRAFT_409225</name>
</gene>
<dbReference type="Proteomes" id="UP001219525">
    <property type="component" value="Unassembled WGS sequence"/>
</dbReference>
<keyword evidence="2" id="KW-1185">Reference proteome</keyword>
<reference evidence="1" key="1">
    <citation type="submission" date="2023-03" db="EMBL/GenBank/DDBJ databases">
        <title>Massive genome expansion in bonnet fungi (Mycena s.s.) driven by repeated elements and novel gene families across ecological guilds.</title>
        <authorList>
            <consortium name="Lawrence Berkeley National Laboratory"/>
            <person name="Harder C.B."/>
            <person name="Miyauchi S."/>
            <person name="Viragh M."/>
            <person name="Kuo A."/>
            <person name="Thoen E."/>
            <person name="Andreopoulos B."/>
            <person name="Lu D."/>
            <person name="Skrede I."/>
            <person name="Drula E."/>
            <person name="Henrissat B."/>
            <person name="Morin E."/>
            <person name="Kohler A."/>
            <person name="Barry K."/>
            <person name="LaButti K."/>
            <person name="Morin E."/>
            <person name="Salamov A."/>
            <person name="Lipzen A."/>
            <person name="Mereny Z."/>
            <person name="Hegedus B."/>
            <person name="Baldrian P."/>
            <person name="Stursova M."/>
            <person name="Weitz H."/>
            <person name="Taylor A."/>
            <person name="Grigoriev I.V."/>
            <person name="Nagy L.G."/>
            <person name="Martin F."/>
            <person name="Kauserud H."/>
        </authorList>
    </citation>
    <scope>NUCLEOTIDE SEQUENCE</scope>
    <source>
        <strain evidence="1">9144</strain>
    </source>
</reference>